<reference evidence="1" key="1">
    <citation type="journal article" date="2015" name="Nature">
        <title>Complex archaea that bridge the gap between prokaryotes and eukaryotes.</title>
        <authorList>
            <person name="Spang A."/>
            <person name="Saw J.H."/>
            <person name="Jorgensen S.L."/>
            <person name="Zaremba-Niedzwiedzka K."/>
            <person name="Martijn J."/>
            <person name="Lind A.E."/>
            <person name="van Eijk R."/>
            <person name="Schleper C."/>
            <person name="Guy L."/>
            <person name="Ettema T.J."/>
        </authorList>
    </citation>
    <scope>NUCLEOTIDE SEQUENCE</scope>
</reference>
<proteinExistence type="predicted"/>
<gene>
    <name evidence="1" type="ORF">LCGC14_1897950</name>
</gene>
<accession>A0A0F9FXG2</accession>
<organism evidence="1">
    <name type="scientific">marine sediment metagenome</name>
    <dbReference type="NCBI Taxonomy" id="412755"/>
    <lineage>
        <taxon>unclassified sequences</taxon>
        <taxon>metagenomes</taxon>
        <taxon>ecological metagenomes</taxon>
    </lineage>
</organism>
<sequence>MSEALTIDNKIKIMEMAQQQQAHDTTSDYRESYKTMVVLIINPEPKSKDD</sequence>
<name>A0A0F9FXG2_9ZZZZ</name>
<comment type="caution">
    <text evidence="1">The sequence shown here is derived from an EMBL/GenBank/DDBJ whole genome shotgun (WGS) entry which is preliminary data.</text>
</comment>
<dbReference type="EMBL" id="LAZR01019822">
    <property type="protein sequence ID" value="KKL91109.1"/>
    <property type="molecule type" value="Genomic_DNA"/>
</dbReference>
<dbReference type="AlphaFoldDB" id="A0A0F9FXG2"/>
<evidence type="ECO:0000313" key="1">
    <source>
        <dbReference type="EMBL" id="KKL91109.1"/>
    </source>
</evidence>
<protein>
    <submittedName>
        <fullName evidence="1">Uncharacterized protein</fullName>
    </submittedName>
</protein>